<dbReference type="Pfam" id="PF07690">
    <property type="entry name" value="MFS_1"/>
    <property type="match status" value="1"/>
</dbReference>
<name>A0ABS5L366_9ACTN</name>
<keyword evidence="2" id="KW-1003">Cell membrane</keyword>
<evidence type="ECO:0000313" key="8">
    <source>
        <dbReference type="EMBL" id="MBS2552670.1"/>
    </source>
</evidence>
<reference evidence="8 9" key="1">
    <citation type="submission" date="2020-02" db="EMBL/GenBank/DDBJ databases">
        <title>Acidophilic actinobacteria isolated from forest soil.</title>
        <authorList>
            <person name="Golinska P."/>
        </authorList>
    </citation>
    <scope>NUCLEOTIDE SEQUENCE [LARGE SCALE GENOMIC DNA]</scope>
    <source>
        <strain evidence="8 9">NL8</strain>
    </source>
</reference>
<organism evidence="8 9">
    <name type="scientific">Catenulispora pinistramenti</name>
    <dbReference type="NCBI Taxonomy" id="2705254"/>
    <lineage>
        <taxon>Bacteria</taxon>
        <taxon>Bacillati</taxon>
        <taxon>Actinomycetota</taxon>
        <taxon>Actinomycetes</taxon>
        <taxon>Catenulisporales</taxon>
        <taxon>Catenulisporaceae</taxon>
        <taxon>Catenulispora</taxon>
    </lineage>
</organism>
<keyword evidence="9" id="KW-1185">Reference proteome</keyword>
<dbReference type="EMBL" id="JAAFYZ010000202">
    <property type="protein sequence ID" value="MBS2552670.1"/>
    <property type="molecule type" value="Genomic_DNA"/>
</dbReference>
<feature type="transmembrane region" description="Helical" evidence="6">
    <location>
        <begin position="69"/>
        <end position="90"/>
    </location>
</feature>
<feature type="transmembrane region" description="Helical" evidence="6">
    <location>
        <begin position="110"/>
        <end position="131"/>
    </location>
</feature>
<evidence type="ECO:0000256" key="5">
    <source>
        <dbReference type="ARBA" id="ARBA00023136"/>
    </source>
</evidence>
<dbReference type="InterPro" id="IPR011701">
    <property type="entry name" value="MFS"/>
</dbReference>
<dbReference type="CDD" id="cd06173">
    <property type="entry name" value="MFS_MefA_like"/>
    <property type="match status" value="1"/>
</dbReference>
<protein>
    <submittedName>
        <fullName evidence="8">MFS transporter</fullName>
    </submittedName>
</protein>
<evidence type="ECO:0000256" key="1">
    <source>
        <dbReference type="ARBA" id="ARBA00004651"/>
    </source>
</evidence>
<evidence type="ECO:0000313" key="9">
    <source>
        <dbReference type="Proteomes" id="UP000730482"/>
    </source>
</evidence>
<dbReference type="PANTHER" id="PTHR23513">
    <property type="entry name" value="INTEGRAL MEMBRANE EFFLUX PROTEIN-RELATED"/>
    <property type="match status" value="1"/>
</dbReference>
<dbReference type="InterPro" id="IPR036259">
    <property type="entry name" value="MFS_trans_sf"/>
</dbReference>
<accession>A0ABS5L366</accession>
<feature type="transmembrane region" description="Helical" evidence="6">
    <location>
        <begin position="330"/>
        <end position="358"/>
    </location>
</feature>
<proteinExistence type="predicted"/>
<evidence type="ECO:0000259" key="7">
    <source>
        <dbReference type="PROSITE" id="PS50850"/>
    </source>
</evidence>
<gene>
    <name evidence="8" type="ORF">KGQ19_38020</name>
</gene>
<dbReference type="Proteomes" id="UP000730482">
    <property type="component" value="Unassembled WGS sequence"/>
</dbReference>
<keyword evidence="5 6" id="KW-0472">Membrane</keyword>
<feature type="transmembrane region" description="Helical" evidence="6">
    <location>
        <begin position="272"/>
        <end position="295"/>
    </location>
</feature>
<feature type="domain" description="Major facilitator superfamily (MFS) profile" evidence="7">
    <location>
        <begin position="241"/>
        <end position="432"/>
    </location>
</feature>
<dbReference type="RefSeq" id="WP_212018478.1">
    <property type="nucleotide sequence ID" value="NZ_JAAFYZ010000202.1"/>
</dbReference>
<evidence type="ECO:0000256" key="6">
    <source>
        <dbReference type="SAM" id="Phobius"/>
    </source>
</evidence>
<sequence>MTAAAEAPAEGAISTRVPAALRDRLPAVLHRRDFRRYWFGHSVSLIGDEVHRIAMPLAAVGLFHAGPTAMSWLTAAPMIPALLFSVWAGVWMDRRPSRRRIMMYADVGRFLAVLSVPLAYAFGVLTIAQLIVAELTVGTLAVLFNIASNTLFAAMVPADDLVAASSLDNGSRAFAYVSGPSIGGLAVQFLTAPFALVADAGSYVASALSLSRISPVEPEPAPRTEGGYLVGLQWIARTPGIRALSAAVATVNFFDFIFQALFILYVTDYLHLNAGLLGVVLGAGAVGGLVGAALTRRIVARIGIGTAMTLGFLGFAAPHVLVVLAGGPKLLVILTLFAYEFLSGLGVMVLDVTANAYLTAVMPDDIRSRISGVLQTINYGIRPLGALSGGVLAVAVGMRGSLWISTIGASCSVLFLLPSPLRKLREVPAEAA</sequence>
<keyword evidence="4 6" id="KW-1133">Transmembrane helix</keyword>
<comment type="caution">
    <text evidence="8">The sequence shown here is derived from an EMBL/GenBank/DDBJ whole genome shotgun (WGS) entry which is preliminary data.</text>
</comment>
<evidence type="ECO:0000256" key="4">
    <source>
        <dbReference type="ARBA" id="ARBA00022989"/>
    </source>
</evidence>
<feature type="transmembrane region" description="Helical" evidence="6">
    <location>
        <begin position="137"/>
        <end position="156"/>
    </location>
</feature>
<evidence type="ECO:0000256" key="2">
    <source>
        <dbReference type="ARBA" id="ARBA00022475"/>
    </source>
</evidence>
<dbReference type="PANTHER" id="PTHR23513:SF6">
    <property type="entry name" value="MAJOR FACILITATOR SUPERFAMILY ASSOCIATED DOMAIN-CONTAINING PROTEIN"/>
    <property type="match status" value="1"/>
</dbReference>
<dbReference type="Gene3D" id="1.20.1250.20">
    <property type="entry name" value="MFS general substrate transporter like domains"/>
    <property type="match status" value="1"/>
</dbReference>
<evidence type="ECO:0000256" key="3">
    <source>
        <dbReference type="ARBA" id="ARBA00022692"/>
    </source>
</evidence>
<dbReference type="InterPro" id="IPR020846">
    <property type="entry name" value="MFS_dom"/>
</dbReference>
<feature type="transmembrane region" description="Helical" evidence="6">
    <location>
        <begin position="402"/>
        <end position="421"/>
    </location>
</feature>
<dbReference type="SUPFAM" id="SSF103473">
    <property type="entry name" value="MFS general substrate transporter"/>
    <property type="match status" value="1"/>
</dbReference>
<comment type="subcellular location">
    <subcellularLocation>
        <location evidence="1">Cell membrane</location>
        <topology evidence="1">Multi-pass membrane protein</topology>
    </subcellularLocation>
</comment>
<keyword evidence="3 6" id="KW-0812">Transmembrane</keyword>
<dbReference type="PROSITE" id="PS50850">
    <property type="entry name" value="MFS"/>
    <property type="match status" value="1"/>
</dbReference>
<feature type="transmembrane region" description="Helical" evidence="6">
    <location>
        <begin position="243"/>
        <end position="266"/>
    </location>
</feature>
<feature type="transmembrane region" description="Helical" evidence="6">
    <location>
        <begin position="302"/>
        <end position="324"/>
    </location>
</feature>